<dbReference type="InterPro" id="IPR001119">
    <property type="entry name" value="SLH_dom"/>
</dbReference>
<dbReference type="InterPro" id="IPR020481">
    <property type="entry name" value="Intracell_prot_inh_BsuPI"/>
</dbReference>
<evidence type="ECO:0000313" key="2">
    <source>
        <dbReference type="EMBL" id="KUG05415.1"/>
    </source>
</evidence>
<proteinExistence type="predicted"/>
<accession>A0A0W8E9S6</accession>
<sequence length="291" mass="32675">MKRFTAIVITIAFMAVLLGPLPIVAADKNHWAQIYVDQLESRYPINETIGDYNLNDYISLDGMNNLLKCTMNSEAELSSTSRQEVVSKMVDIFSARTGINLDEVLFVALVPFEDFEQINPQYTRNIMYAYSSGLLKGRGNNLMHPADSLTYAEAFVLINRLESMVAADAFYVEGEVVKQQSSIKFNFKLVNRSGLDQDLTFASSQIYEVVVTDRTGQEVYRYSENMMFAQVVSGKIFKAGESIPGQLVWDMKDKAGVLLPAGRYNVQITFIPMESRDPNNSSLSTILSFNI</sequence>
<reference evidence="2" key="1">
    <citation type="journal article" date="2015" name="Proc. Natl. Acad. Sci. U.S.A.">
        <title>Networks of energetic and metabolic interactions define dynamics in microbial communities.</title>
        <authorList>
            <person name="Embree M."/>
            <person name="Liu J.K."/>
            <person name="Al-Bassam M.M."/>
            <person name="Zengler K."/>
        </authorList>
    </citation>
    <scope>NUCLEOTIDE SEQUENCE</scope>
</reference>
<dbReference type="PROSITE" id="PS51272">
    <property type="entry name" value="SLH"/>
    <property type="match status" value="1"/>
</dbReference>
<name>A0A0W8E9S6_9ZZZZ</name>
<evidence type="ECO:0000259" key="1">
    <source>
        <dbReference type="PROSITE" id="PS51272"/>
    </source>
</evidence>
<dbReference type="Pfam" id="PF12690">
    <property type="entry name" value="BsuPI"/>
    <property type="match status" value="1"/>
</dbReference>
<dbReference type="InterPro" id="IPR038144">
    <property type="entry name" value="IPI"/>
</dbReference>
<gene>
    <name evidence="2" type="ORF">ASZ90_017096</name>
</gene>
<comment type="caution">
    <text evidence="2">The sequence shown here is derived from an EMBL/GenBank/DDBJ whole genome shotgun (WGS) entry which is preliminary data.</text>
</comment>
<dbReference type="Pfam" id="PF00395">
    <property type="entry name" value="SLH"/>
    <property type="match status" value="1"/>
</dbReference>
<dbReference type="AlphaFoldDB" id="A0A0W8E9S6"/>
<feature type="domain" description="SLH" evidence="1">
    <location>
        <begin position="109"/>
        <end position="172"/>
    </location>
</feature>
<organism evidence="2">
    <name type="scientific">hydrocarbon metagenome</name>
    <dbReference type="NCBI Taxonomy" id="938273"/>
    <lineage>
        <taxon>unclassified sequences</taxon>
        <taxon>metagenomes</taxon>
        <taxon>ecological metagenomes</taxon>
    </lineage>
</organism>
<protein>
    <recommendedName>
        <fullName evidence="1">SLH domain-containing protein</fullName>
    </recommendedName>
</protein>
<dbReference type="EMBL" id="LNQE01001813">
    <property type="protein sequence ID" value="KUG05415.1"/>
    <property type="molecule type" value="Genomic_DNA"/>
</dbReference>
<dbReference type="Gene3D" id="2.60.40.2360">
    <property type="entry name" value="Intracellular proteinase inhibitor BsuPI"/>
    <property type="match status" value="1"/>
</dbReference>